<evidence type="ECO:0008006" key="3">
    <source>
        <dbReference type="Google" id="ProtNLM"/>
    </source>
</evidence>
<dbReference type="RefSeq" id="WP_382382904.1">
    <property type="nucleotide sequence ID" value="NZ_JBHMEZ010000012.1"/>
</dbReference>
<dbReference type="EMBL" id="JBHMEZ010000012">
    <property type="protein sequence ID" value="MFB9053668.1"/>
    <property type="molecule type" value="Genomic_DNA"/>
</dbReference>
<comment type="caution">
    <text evidence="1">The sequence shown here is derived from an EMBL/GenBank/DDBJ whole genome shotgun (WGS) entry which is preliminary data.</text>
</comment>
<name>A0ABV5F2K6_9FLAO</name>
<sequence length="118" mass="14267">MNLYNLDIAFNNTPQKSTNEVDFWIHHLEEIKQELKQFCAKKKYNNQDLIKSAVLLKASTNNSILKAIQNYKEFRDYWSKCEGFNSETPFIYEHSKHKSDYLRHIKEYRLFRSKLTKK</sequence>
<gene>
    <name evidence="1" type="ORF">ACFFVB_11335</name>
</gene>
<protein>
    <recommendedName>
        <fullName evidence="3">PIR Superfamily Protein</fullName>
    </recommendedName>
</protein>
<accession>A0ABV5F2K6</accession>
<proteinExistence type="predicted"/>
<keyword evidence="2" id="KW-1185">Reference proteome</keyword>
<organism evidence="1 2">
    <name type="scientific">Formosa undariae</name>
    <dbReference type="NCBI Taxonomy" id="1325436"/>
    <lineage>
        <taxon>Bacteria</taxon>
        <taxon>Pseudomonadati</taxon>
        <taxon>Bacteroidota</taxon>
        <taxon>Flavobacteriia</taxon>
        <taxon>Flavobacteriales</taxon>
        <taxon>Flavobacteriaceae</taxon>
        <taxon>Formosa</taxon>
    </lineage>
</organism>
<evidence type="ECO:0000313" key="1">
    <source>
        <dbReference type="EMBL" id="MFB9053668.1"/>
    </source>
</evidence>
<dbReference type="Proteomes" id="UP001589605">
    <property type="component" value="Unassembled WGS sequence"/>
</dbReference>
<evidence type="ECO:0000313" key="2">
    <source>
        <dbReference type="Proteomes" id="UP001589605"/>
    </source>
</evidence>
<reference evidence="1 2" key="1">
    <citation type="submission" date="2024-09" db="EMBL/GenBank/DDBJ databases">
        <authorList>
            <person name="Sun Q."/>
            <person name="Mori K."/>
        </authorList>
    </citation>
    <scope>NUCLEOTIDE SEQUENCE [LARGE SCALE GENOMIC DNA]</scope>
    <source>
        <strain evidence="1 2">CECT 8286</strain>
    </source>
</reference>